<keyword evidence="3" id="KW-1185">Reference proteome</keyword>
<evidence type="ECO:0000313" key="2">
    <source>
        <dbReference type="EMBL" id="TFW32944.1"/>
    </source>
</evidence>
<sequence length="285" mass="31411">MSSHRSGDDSASGIPHAAGIGLRAAHYDAALSSASPAAWFEVHAENYFAEGGPHIHYLERIRSRYPLSLHGVGLSLGSSDALDREHLVKLKGLVDRFAPGLVSEHLSWGAIGRRHLNDLLPLPYTEEALRQVCTHIDETQDFLGRQILIENISAYLSYRHSIMTEDEFIAELVAATGCGILLDVNNLYVNAVNHAIDPHAYLRRIPSGAVREFHLAGFEDAGDLLIDTHGTRIADPVWDLYRAAVERFGPLPTLIEWDTNLPAFPVLQDEAGRAQQLLEVYHAAC</sequence>
<evidence type="ECO:0000313" key="3">
    <source>
        <dbReference type="Proteomes" id="UP000297258"/>
    </source>
</evidence>
<dbReference type="Pfam" id="PF05114">
    <property type="entry name" value="MbnB_TglH_ChrH"/>
    <property type="match status" value="1"/>
</dbReference>
<organism evidence="2 3">
    <name type="scientific">Massilia horti</name>
    <dbReference type="NCBI Taxonomy" id="2562153"/>
    <lineage>
        <taxon>Bacteria</taxon>
        <taxon>Pseudomonadati</taxon>
        <taxon>Pseudomonadota</taxon>
        <taxon>Betaproteobacteria</taxon>
        <taxon>Burkholderiales</taxon>
        <taxon>Oxalobacteraceae</taxon>
        <taxon>Telluria group</taxon>
        <taxon>Massilia</taxon>
    </lineage>
</organism>
<reference evidence="2 3" key="1">
    <citation type="submission" date="2019-03" db="EMBL/GenBank/DDBJ databases">
        <title>Draft genome of Massilia hortus sp. nov., a novel bacterial species of the Oxalobacteraceae family.</title>
        <authorList>
            <person name="Peta V."/>
            <person name="Raths R."/>
            <person name="Bucking H."/>
        </authorList>
    </citation>
    <scope>NUCLEOTIDE SEQUENCE [LARGE SCALE GENOMIC DNA]</scope>
    <source>
        <strain evidence="2 3">ONC3</strain>
    </source>
</reference>
<protein>
    <recommendedName>
        <fullName evidence="1">UPF0276 protein E4O92_08445</fullName>
    </recommendedName>
</protein>
<evidence type="ECO:0000256" key="1">
    <source>
        <dbReference type="HAMAP-Rule" id="MF_00697"/>
    </source>
</evidence>
<dbReference type="EMBL" id="SPUM01000047">
    <property type="protein sequence ID" value="TFW32944.1"/>
    <property type="molecule type" value="Genomic_DNA"/>
</dbReference>
<proteinExistence type="inferred from homology"/>
<accession>A0A4Y9T0N4</accession>
<dbReference type="PANTHER" id="PTHR42194">
    <property type="entry name" value="UPF0276 PROTEIN HI_1600"/>
    <property type="match status" value="1"/>
</dbReference>
<dbReference type="AlphaFoldDB" id="A0A4Y9T0N4"/>
<gene>
    <name evidence="2" type="ORF">E4O92_08445</name>
</gene>
<comment type="caution">
    <text evidence="2">The sequence shown here is derived from an EMBL/GenBank/DDBJ whole genome shotgun (WGS) entry which is preliminary data.</text>
</comment>
<dbReference type="OrthoDB" id="9763101at2"/>
<comment type="similarity">
    <text evidence="1">Belongs to the UPF0276 family.</text>
</comment>
<dbReference type="PANTHER" id="PTHR42194:SF1">
    <property type="entry name" value="UPF0276 PROTEIN HI_1600"/>
    <property type="match status" value="1"/>
</dbReference>
<dbReference type="Proteomes" id="UP000297258">
    <property type="component" value="Unassembled WGS sequence"/>
</dbReference>
<dbReference type="InterPro" id="IPR007801">
    <property type="entry name" value="MbnB/TglH/ChrH"/>
</dbReference>
<dbReference type="HAMAP" id="MF_00697">
    <property type="entry name" value="UPF0276"/>
    <property type="match status" value="1"/>
</dbReference>
<dbReference type="Gene3D" id="3.20.20.150">
    <property type="entry name" value="Divalent-metal-dependent TIM barrel enzymes"/>
    <property type="match status" value="1"/>
</dbReference>
<name>A0A4Y9T0N4_9BURK</name>
<dbReference type="NCBIfam" id="NF003818">
    <property type="entry name" value="PRK05409.1"/>
    <property type="match status" value="1"/>
</dbReference>
<dbReference type="RefSeq" id="WP_135189325.1">
    <property type="nucleotide sequence ID" value="NZ_SPUM01000047.1"/>
</dbReference>